<dbReference type="OrthoDB" id="77747at2157"/>
<evidence type="ECO:0000256" key="1">
    <source>
        <dbReference type="ARBA" id="ARBA00022612"/>
    </source>
</evidence>
<comment type="caution">
    <text evidence="3">The sequence shown here is derived from an EMBL/GenBank/DDBJ whole genome shotgun (WGS) entry which is preliminary data.</text>
</comment>
<dbReference type="Proteomes" id="UP000217528">
    <property type="component" value="Unassembled WGS sequence"/>
</dbReference>
<dbReference type="AlphaFoldDB" id="A0A2A2HEB3"/>
<dbReference type="EMBL" id="LMVN01000011">
    <property type="protein sequence ID" value="PAV07646.1"/>
    <property type="molecule type" value="Genomic_DNA"/>
</dbReference>
<dbReference type="Gene3D" id="3.40.50.300">
    <property type="entry name" value="P-loop containing nucleotide triphosphate hydrolases"/>
    <property type="match status" value="1"/>
</dbReference>
<feature type="domain" description="Terminase large subunit gp17-like C-terminal" evidence="2">
    <location>
        <begin position="331"/>
        <end position="471"/>
    </location>
</feature>
<keyword evidence="4" id="KW-1185">Reference proteome</keyword>
<name>A0A2A2HEB3_9EURY</name>
<evidence type="ECO:0000313" key="3">
    <source>
        <dbReference type="EMBL" id="PAV07646.1"/>
    </source>
</evidence>
<organism evidence="3 4">
    <name type="scientific">Methanosphaera cuniculi</name>
    <dbReference type="NCBI Taxonomy" id="1077256"/>
    <lineage>
        <taxon>Archaea</taxon>
        <taxon>Methanobacteriati</taxon>
        <taxon>Methanobacteriota</taxon>
        <taxon>Methanomada group</taxon>
        <taxon>Methanobacteria</taxon>
        <taxon>Methanobacteriales</taxon>
        <taxon>Methanobacteriaceae</taxon>
        <taxon>Methanosphaera</taxon>
    </lineage>
</organism>
<accession>A0A2A2HEB3</accession>
<reference evidence="3 4" key="1">
    <citation type="journal article" date="2017" name="BMC Genomics">
        <title>Genomic analysis of methanogenic archaea reveals a shift towards energy conservation.</title>
        <authorList>
            <person name="Gilmore S.P."/>
            <person name="Henske J.K."/>
            <person name="Sexton J.A."/>
            <person name="Solomon K.V."/>
            <person name="Seppala S."/>
            <person name="Yoo J.I."/>
            <person name="Huyett L.M."/>
            <person name="Pressman A."/>
            <person name="Cogan J.Z."/>
            <person name="Kivenson V."/>
            <person name="Peng X."/>
            <person name="Tan Y."/>
            <person name="Valentine D.L."/>
            <person name="O'Malley M.A."/>
        </authorList>
    </citation>
    <scope>NUCLEOTIDE SEQUENCE [LARGE SCALE GENOMIC DNA]</scope>
    <source>
        <strain evidence="3 4">1R-7</strain>
    </source>
</reference>
<evidence type="ECO:0000259" key="2">
    <source>
        <dbReference type="Pfam" id="PF17289"/>
    </source>
</evidence>
<sequence>MMNTANEHGILGLGRWSMLINGGRWKPRDFDLIIIELLQYAIQGKMSKLLLSVPSRHGKSTLISKNFCSYFLSHFPNEQIILSSYSQRLASEFGGSVKDIINYYGYLSPYEVKVSSDNKAKNKFQIAKPYDGQMLAVGAGGSILGFGAGLFIIDDPIKSVNEAESETIQQRLRNWFSGTAKTRLQKRTDGKPPIMIVIAQRLHLKDLHGIIKETEPVISGLEALKILRGGESIDPNVWVDVNMPAICTDPESDILRRKKNEVLWEDQRSYDWLMKEKQAMGSYLFNAIYQGDPKEREGNIFKREWFYDELTDKLNCVIDENKICDIPTLRYWDFAGSGEQGDETSGVLTGYDGKNLYVLDLVNGKFTASQTKNKFIKSAYKDGKKTFIKIEQEPGSASKILINNLQRELQGYTIRADKVTRAKNMRSFELEALCEDRHFKIIKAPWNEKLVDQLINFTGREGGKDDIVDSLTGSARYWLKKKPKINV</sequence>
<dbReference type="InterPro" id="IPR027417">
    <property type="entry name" value="P-loop_NTPase"/>
</dbReference>
<gene>
    <name evidence="3" type="ORF">ASJ82_08190</name>
</gene>
<proteinExistence type="predicted"/>
<dbReference type="Pfam" id="PF17289">
    <property type="entry name" value="Terminase_6C"/>
    <property type="match status" value="1"/>
</dbReference>
<dbReference type="InterPro" id="IPR035421">
    <property type="entry name" value="Terminase_6C"/>
</dbReference>
<keyword evidence="1" id="KW-1188">Viral release from host cell</keyword>
<dbReference type="RefSeq" id="WP_095608532.1">
    <property type="nucleotide sequence ID" value="NZ_LMVN01000011.1"/>
</dbReference>
<protein>
    <submittedName>
        <fullName evidence="3">Terminase large subunit</fullName>
    </submittedName>
</protein>
<evidence type="ECO:0000313" key="4">
    <source>
        <dbReference type="Proteomes" id="UP000217528"/>
    </source>
</evidence>